<dbReference type="Pfam" id="PF17957">
    <property type="entry name" value="Big_7"/>
    <property type="match status" value="1"/>
</dbReference>
<dbReference type="AlphaFoldDB" id="A0A382SH87"/>
<accession>A0A382SH87</accession>
<name>A0A382SH87_9ZZZZ</name>
<dbReference type="InterPro" id="IPR013783">
    <property type="entry name" value="Ig-like_fold"/>
</dbReference>
<proteinExistence type="predicted"/>
<dbReference type="EMBL" id="UINC01129071">
    <property type="protein sequence ID" value="SVD09226.1"/>
    <property type="molecule type" value="Genomic_DNA"/>
</dbReference>
<evidence type="ECO:0000313" key="1">
    <source>
        <dbReference type="EMBL" id="SVD09226.1"/>
    </source>
</evidence>
<dbReference type="Gene3D" id="2.60.40.10">
    <property type="entry name" value="Immunoglobulins"/>
    <property type="match status" value="1"/>
</dbReference>
<organism evidence="1">
    <name type="scientific">marine metagenome</name>
    <dbReference type="NCBI Taxonomy" id="408172"/>
    <lineage>
        <taxon>unclassified sequences</taxon>
        <taxon>metagenomes</taxon>
        <taxon>ecological metagenomes</taxon>
    </lineage>
</organism>
<reference evidence="1" key="1">
    <citation type="submission" date="2018-05" db="EMBL/GenBank/DDBJ databases">
        <authorList>
            <person name="Lanie J.A."/>
            <person name="Ng W.-L."/>
            <person name="Kazmierczak K.M."/>
            <person name="Andrzejewski T.M."/>
            <person name="Davidsen T.M."/>
            <person name="Wayne K.J."/>
            <person name="Tettelin H."/>
            <person name="Glass J.I."/>
            <person name="Rusch D."/>
            <person name="Podicherti R."/>
            <person name="Tsui H.-C.T."/>
            <person name="Winkler M.E."/>
        </authorList>
    </citation>
    <scope>NUCLEOTIDE SEQUENCE</scope>
</reference>
<protein>
    <recommendedName>
        <fullName evidence="2">Bacterial Ig-like domain-containing protein</fullName>
    </recommendedName>
</protein>
<evidence type="ECO:0008006" key="2">
    <source>
        <dbReference type="Google" id="ProtNLM"/>
    </source>
</evidence>
<gene>
    <name evidence="1" type="ORF">METZ01_LOCUS362080</name>
</gene>
<sequence>RNVSIAIPSQNQQVRSILEVVGSAEGAGLMNFTLEVGSGVTPGEWGLIAGPIGTSRSRTQLGAVDTIQLPDGLYTLRLTVNRMGGISEVAFRQFAVDNTSPTVRIVGIESGATLPRGQVALNVDSADNTGLKSVSYFVGGELVGTAEAAPYQVIWGSAPGNSEVIAVAIDQAGNRTESEAVTFRVP</sequence>
<feature type="non-terminal residue" evidence="1">
    <location>
        <position position="1"/>
    </location>
</feature>